<evidence type="ECO:0000256" key="2">
    <source>
        <dbReference type="ARBA" id="ARBA00022771"/>
    </source>
</evidence>
<feature type="domain" description="F-box" evidence="8">
    <location>
        <begin position="445"/>
        <end position="499"/>
    </location>
</feature>
<reference evidence="11" key="2">
    <citation type="submission" date="2019-11" db="UniProtKB">
        <authorList>
            <consortium name="WormBaseParasite"/>
        </authorList>
    </citation>
    <scope>IDENTIFICATION</scope>
</reference>
<dbReference type="EMBL" id="UXSR01005387">
    <property type="protein sequence ID" value="VDD81618.1"/>
    <property type="molecule type" value="Genomic_DNA"/>
</dbReference>
<dbReference type="Pfam" id="PF15965">
    <property type="entry name" value="zf-TRAF_2"/>
    <property type="match status" value="1"/>
</dbReference>
<evidence type="ECO:0000313" key="11">
    <source>
        <dbReference type="WBParaSite" id="MCU_004187-RB"/>
    </source>
</evidence>
<evidence type="ECO:0000256" key="5">
    <source>
        <dbReference type="PROSITE-ProRule" id="PRU00207"/>
    </source>
</evidence>
<dbReference type="PANTHER" id="PTHR15933:SF20">
    <property type="entry name" value="F-BOX DOMAIN-CONTAINING PROTEIN"/>
    <property type="match status" value="1"/>
</dbReference>
<keyword evidence="1 5" id="KW-0479">Metal-binding</keyword>
<gene>
    <name evidence="9" type="ORF">MCOS_LOCUS7621</name>
</gene>
<proteinExistence type="predicted"/>
<reference evidence="9 10" key="1">
    <citation type="submission" date="2018-10" db="EMBL/GenBank/DDBJ databases">
        <authorList>
            <consortium name="Pathogen Informatics"/>
        </authorList>
    </citation>
    <scope>NUCLEOTIDE SEQUENCE [LARGE SCALE GENOMIC DNA]</scope>
</reference>
<evidence type="ECO:0000256" key="4">
    <source>
        <dbReference type="ARBA" id="ARBA00022833"/>
    </source>
</evidence>
<evidence type="ECO:0000256" key="1">
    <source>
        <dbReference type="ARBA" id="ARBA00022723"/>
    </source>
</evidence>
<dbReference type="PROSITE" id="PS50145">
    <property type="entry name" value="ZF_TRAF"/>
    <property type="match status" value="1"/>
</dbReference>
<dbReference type="InterPro" id="IPR001293">
    <property type="entry name" value="Znf_TRAF"/>
</dbReference>
<feature type="region of interest" description="Disordered" evidence="6">
    <location>
        <begin position="282"/>
        <end position="314"/>
    </location>
</feature>
<feature type="domain" description="TRAF-type" evidence="7">
    <location>
        <begin position="64"/>
        <end position="107"/>
    </location>
</feature>
<dbReference type="Proteomes" id="UP000267029">
    <property type="component" value="Unassembled WGS sequence"/>
</dbReference>
<dbReference type="OrthoDB" id="5918172at2759"/>
<feature type="zinc finger region" description="TRAF-type" evidence="5">
    <location>
        <begin position="64"/>
        <end position="107"/>
    </location>
</feature>
<dbReference type="PROSITE" id="PS50181">
    <property type="entry name" value="FBOX"/>
    <property type="match status" value="1"/>
</dbReference>
<dbReference type="AlphaFoldDB" id="A0A158QVB8"/>
<dbReference type="InterPro" id="IPR031890">
    <property type="entry name" value="Fbxo30/Fbxo40"/>
</dbReference>
<sequence>MSFIPPAPLPPPLPVQKRVLLEDTFCYKHCRNCILLDCALNDCPVVKCPLRCGSQMHTCKVEEHVANVCPLFELPCVNSEIGCPRKMERRMRGQHLLSCPASIVHCTAEWNRMPRLLGEKRPFLLPPSCNCCNVSSQLLERTPFTQLAPNHSCLLRYHTEKFDIALTARDQAILEIGSKVSDKTKGALRSDLTKLYPALPMKSPLYDGVAKVTTDGSKIHMMSSPHTLIPATPSGLPLSDPFDQNDNLGFESESSDFENSFMLIESETDDVNNATDDESHALQSASMTPTTPVDIDASNGPETTISSPSPMRLSSSCPLTEKMSWAISDRSLQVDCQMEFFPRYVQKPPAMYTFLCDQDIPRRAYGHHTLLHSEALVQVDYWLEQRCPLAYLGCPFSVVRLRPNTQSAYLAYIPTVNVFTVRYTDEHNPQTVRRLNNSNSEDFSCSRLDQLPRELLQKIINMLDEVSLMSLSQVSPRLAEACKDVLPTRGIVAPIWRRISCQVTGLAGWRITNFIWTLPTCGERIHSWHLTSTPASIGAQMTRHLNSGCSYYEELRAQKPFCLYNPKEKLPFAT</sequence>
<evidence type="ECO:0000313" key="9">
    <source>
        <dbReference type="EMBL" id="VDD81618.1"/>
    </source>
</evidence>
<evidence type="ECO:0000313" key="10">
    <source>
        <dbReference type="Proteomes" id="UP000267029"/>
    </source>
</evidence>
<dbReference type="Pfam" id="PF15966">
    <property type="entry name" value="F-box_4"/>
    <property type="match status" value="1"/>
</dbReference>
<dbReference type="InterPro" id="IPR036047">
    <property type="entry name" value="F-box-like_dom_sf"/>
</dbReference>
<dbReference type="GO" id="GO:0008270">
    <property type="term" value="F:zinc ion binding"/>
    <property type="evidence" value="ECO:0007669"/>
    <property type="project" value="UniProtKB-KW"/>
</dbReference>
<evidence type="ECO:0000256" key="6">
    <source>
        <dbReference type="SAM" id="MobiDB-lite"/>
    </source>
</evidence>
<organism evidence="9 10">
    <name type="scientific">Mesocestoides corti</name>
    <name type="common">Flatworm</name>
    <dbReference type="NCBI Taxonomy" id="53468"/>
    <lineage>
        <taxon>Eukaryota</taxon>
        <taxon>Metazoa</taxon>
        <taxon>Spiralia</taxon>
        <taxon>Lophotrochozoa</taxon>
        <taxon>Platyhelminthes</taxon>
        <taxon>Cestoda</taxon>
        <taxon>Eucestoda</taxon>
        <taxon>Cyclophyllidea</taxon>
        <taxon>Mesocestoididae</taxon>
        <taxon>Mesocestoides</taxon>
    </lineage>
</organism>
<keyword evidence="2 5" id="KW-0863">Zinc-finger</keyword>
<protein>
    <submittedName>
        <fullName evidence="11">F-box domain-containing protein</fullName>
    </submittedName>
</protein>
<dbReference type="Gene3D" id="3.30.40.150">
    <property type="entry name" value="TRAF-like zinc-finger, N-terminal subdomain"/>
    <property type="match status" value="1"/>
</dbReference>
<dbReference type="PANTHER" id="PTHR15933">
    <property type="entry name" value="PROTEIN CBG16327"/>
    <property type="match status" value="1"/>
</dbReference>
<accession>A0A158QVB8</accession>
<dbReference type="WBParaSite" id="MCU_004187-RB">
    <property type="protein sequence ID" value="MCU_004187-RB"/>
    <property type="gene ID" value="MCU_004187"/>
</dbReference>
<dbReference type="GO" id="GO:0061630">
    <property type="term" value="F:ubiquitin protein ligase activity"/>
    <property type="evidence" value="ECO:0007669"/>
    <property type="project" value="InterPro"/>
</dbReference>
<evidence type="ECO:0000256" key="3">
    <source>
        <dbReference type="ARBA" id="ARBA00022786"/>
    </source>
</evidence>
<dbReference type="InterPro" id="IPR001810">
    <property type="entry name" value="F-box_dom"/>
</dbReference>
<keyword evidence="3" id="KW-0833">Ubl conjugation pathway</keyword>
<evidence type="ECO:0000259" key="8">
    <source>
        <dbReference type="PROSITE" id="PS50181"/>
    </source>
</evidence>
<name>A0A158QVB8_MESCO</name>
<evidence type="ECO:0000259" key="7">
    <source>
        <dbReference type="PROSITE" id="PS50145"/>
    </source>
</evidence>
<dbReference type="InterPro" id="IPR043013">
    <property type="entry name" value="Znf_TRAF_N"/>
</dbReference>
<feature type="compositionally biased region" description="Polar residues" evidence="6">
    <location>
        <begin position="282"/>
        <end position="291"/>
    </location>
</feature>
<keyword evidence="4 5" id="KW-0862">Zinc</keyword>
<dbReference type="STRING" id="53468.A0A158QVB8"/>
<dbReference type="Gene3D" id="1.20.1280.50">
    <property type="match status" value="1"/>
</dbReference>
<dbReference type="SUPFAM" id="SSF81383">
    <property type="entry name" value="F-box domain"/>
    <property type="match status" value="1"/>
</dbReference>
<keyword evidence="10" id="KW-1185">Reference proteome</keyword>